<keyword evidence="2" id="KW-0472">Membrane</keyword>
<reference evidence="3 4" key="1">
    <citation type="submission" date="2019-02" db="EMBL/GenBank/DDBJ databases">
        <title>Deep-cultivation of Planctomycetes and their phenomic and genomic characterization uncovers novel biology.</title>
        <authorList>
            <person name="Wiegand S."/>
            <person name="Jogler M."/>
            <person name="Boedeker C."/>
            <person name="Pinto D."/>
            <person name="Vollmers J."/>
            <person name="Rivas-Marin E."/>
            <person name="Kohn T."/>
            <person name="Peeters S.H."/>
            <person name="Heuer A."/>
            <person name="Rast P."/>
            <person name="Oberbeckmann S."/>
            <person name="Bunk B."/>
            <person name="Jeske O."/>
            <person name="Meyerdierks A."/>
            <person name="Storesund J.E."/>
            <person name="Kallscheuer N."/>
            <person name="Luecker S."/>
            <person name="Lage O.M."/>
            <person name="Pohl T."/>
            <person name="Merkel B.J."/>
            <person name="Hornburger P."/>
            <person name="Mueller R.-W."/>
            <person name="Bruemmer F."/>
            <person name="Labrenz M."/>
            <person name="Spormann A.M."/>
            <person name="Op den Camp H."/>
            <person name="Overmann J."/>
            <person name="Amann R."/>
            <person name="Jetten M.S.M."/>
            <person name="Mascher T."/>
            <person name="Medema M.H."/>
            <person name="Devos D.P."/>
            <person name="Kaster A.-K."/>
            <person name="Ovreas L."/>
            <person name="Rohde M."/>
            <person name="Galperin M.Y."/>
            <person name="Jogler C."/>
        </authorList>
    </citation>
    <scope>NUCLEOTIDE SEQUENCE [LARGE SCALE GENOMIC DNA]</scope>
    <source>
        <strain evidence="3 4">I41</strain>
    </source>
</reference>
<dbReference type="RefSeq" id="WP_145431466.1">
    <property type="nucleotide sequence ID" value="NZ_CP036339.1"/>
</dbReference>
<feature type="transmembrane region" description="Helical" evidence="2">
    <location>
        <begin position="46"/>
        <end position="65"/>
    </location>
</feature>
<gene>
    <name evidence="3" type="ORF">I41_10300</name>
</gene>
<evidence type="ECO:0000256" key="2">
    <source>
        <dbReference type="SAM" id="Phobius"/>
    </source>
</evidence>
<evidence type="ECO:0000256" key="1">
    <source>
        <dbReference type="SAM" id="Coils"/>
    </source>
</evidence>
<keyword evidence="4" id="KW-1185">Reference proteome</keyword>
<organism evidence="3 4">
    <name type="scientific">Lacipirellula limnantheis</name>
    <dbReference type="NCBI Taxonomy" id="2528024"/>
    <lineage>
        <taxon>Bacteria</taxon>
        <taxon>Pseudomonadati</taxon>
        <taxon>Planctomycetota</taxon>
        <taxon>Planctomycetia</taxon>
        <taxon>Pirellulales</taxon>
        <taxon>Lacipirellulaceae</taxon>
        <taxon>Lacipirellula</taxon>
    </lineage>
</organism>
<dbReference type="AlphaFoldDB" id="A0A517TU24"/>
<dbReference type="Proteomes" id="UP000317909">
    <property type="component" value="Chromosome"/>
</dbReference>
<feature type="coiled-coil region" evidence="1">
    <location>
        <begin position="98"/>
        <end position="125"/>
    </location>
</feature>
<feature type="transmembrane region" description="Helical" evidence="2">
    <location>
        <begin position="6"/>
        <end position="25"/>
    </location>
</feature>
<sequence length="126" mass="14148">MARPEYFGYFLIGLSAVFFALHWQQWREWIHATTNTRRREFVRRQLQRRMVASGLIGVVGAAITLANQLPPNPAAMTAYLCALLLAGGVILAIALADLRASRRLLEEEQIELLAAELRKATAERVS</sequence>
<accession>A0A517TU24</accession>
<dbReference type="EMBL" id="CP036339">
    <property type="protein sequence ID" value="QDT71869.1"/>
    <property type="molecule type" value="Genomic_DNA"/>
</dbReference>
<protein>
    <submittedName>
        <fullName evidence="3">Uncharacterized protein</fullName>
    </submittedName>
</protein>
<keyword evidence="1" id="KW-0175">Coiled coil</keyword>
<feature type="transmembrane region" description="Helical" evidence="2">
    <location>
        <begin position="77"/>
        <end position="96"/>
    </location>
</feature>
<keyword evidence="2" id="KW-1133">Transmembrane helix</keyword>
<keyword evidence="2" id="KW-0812">Transmembrane</keyword>
<evidence type="ECO:0000313" key="3">
    <source>
        <dbReference type="EMBL" id="QDT71869.1"/>
    </source>
</evidence>
<name>A0A517TU24_9BACT</name>
<proteinExistence type="predicted"/>
<dbReference type="OrthoDB" id="9918017at2"/>
<evidence type="ECO:0000313" key="4">
    <source>
        <dbReference type="Proteomes" id="UP000317909"/>
    </source>
</evidence>
<dbReference type="KEGG" id="llh:I41_10300"/>